<name>M1WXM8_9NOST</name>
<dbReference type="FunFam" id="3.40.50.300:FF:000025">
    <property type="entry name" value="ATP-dependent Clp protease subunit"/>
    <property type="match status" value="1"/>
</dbReference>
<evidence type="ECO:0000313" key="14">
    <source>
        <dbReference type="EMBL" id="CCH66412.1"/>
    </source>
</evidence>
<sequence length="822" mass="91282">MFERFTEKAIKVIMLAQEEARRLGHNFVGTEQILLGLIGEGTGVAAKVLKSMGVNLKDARIEVEKIIGRGSGFVAVEIPFTPRAKRVLELSLEEARQLGHNYIGTEHLLLGLIREGEGVAARVLENLGVDLSKVRTQVIRMLGETAEVTTGGSSRGNKTPTLDEFGSNLTQLALDGKLDPVVGRAKEIERVIQILGRRTKNNPVLIGEPGVGKTAIAEGLAQRISNKDVPDILEEKRVVTLDIGLLVAGTKYRGEFEERLKKIMDEIRQAGNVILVIDEVHTLIGAGAAEGAIDAANILKPALARGELQCIGATTLDEYRKHIERDAALERRFQPVMVGEPSVDETIEILYGLRERYEQHHKLKISDESLVSAAKLSDRYISDRYLPDKAIDLIDEAGSRVRLINSQLPPAAKELDKELRQILKDKDDAVRSQDFDRAGELRDREMEIKTEIKAIAQSKSNTAKTDGDEPIVTEEDIAHIVASWTGVPVNKLTESESEKLLHMEDTLHQRLIGQEDAVRSVSRAIRRARVGLKNPNRPIASFVFSGPTGVGKTELTKALASYFFGSEEAMIRLDMSEYMERHTVSKLIGSPPGYVGYNEGGQLTEAVRRRPYTVVLFDEIEKAHPDVFNMLLQILEDGRLTDAKGRTVDFKNTLLILTSNIGSKVIEKGGGGIGFDFSEDQSDSQYNRIKSLVNEELKNYFRPEFLNRLDEIIVFRQLNKQEVTQIADIMLKEVFGRLTEKGISLEVSTRFKERLLQEGYNPSYGARPLRRAIMRLLEDSLAEEILSGRIKDGDTAIADVDNDGNITVSRGLEKELLTPGVE</sequence>
<dbReference type="EMBL" id="CAIY01000012">
    <property type="protein sequence ID" value="CCH66412.1"/>
    <property type="molecule type" value="Genomic_DNA"/>
</dbReference>
<dbReference type="InterPro" id="IPR041546">
    <property type="entry name" value="ClpA/ClpB_AAA_lid"/>
</dbReference>
<dbReference type="Gene3D" id="3.40.50.300">
    <property type="entry name" value="P-loop containing nucleotide triphosphate hydrolases"/>
    <property type="match status" value="2"/>
</dbReference>
<evidence type="ECO:0000256" key="4">
    <source>
        <dbReference type="ARBA" id="ARBA00022741"/>
    </source>
</evidence>
<dbReference type="CDD" id="cd19499">
    <property type="entry name" value="RecA-like_ClpB_Hsp104-like"/>
    <property type="match status" value="1"/>
</dbReference>
<keyword evidence="7" id="KW-0175">Coiled coil</keyword>
<comment type="caution">
    <text evidence="14">The sequence shown here is derived from an EMBL/GenBank/DDBJ whole genome shotgun (WGS) entry which is preliminary data.</text>
</comment>
<keyword evidence="5 11" id="KW-0067">ATP-binding</keyword>
<keyword evidence="3 10" id="KW-0677">Repeat</keyword>
<dbReference type="OrthoDB" id="438311at2"/>
<keyword evidence="14" id="KW-0378">Hydrolase</keyword>
<dbReference type="RefSeq" id="WP_008231833.1">
    <property type="nucleotide sequence ID" value="NZ_CAIY01000012.1"/>
</dbReference>
<evidence type="ECO:0000256" key="11">
    <source>
        <dbReference type="RuleBase" id="RU004432"/>
    </source>
</evidence>
<evidence type="ECO:0000256" key="2">
    <source>
        <dbReference type="ARBA" id="ARBA00008675"/>
    </source>
</evidence>
<dbReference type="GO" id="GO:0005524">
    <property type="term" value="F:ATP binding"/>
    <property type="evidence" value="ECO:0007669"/>
    <property type="project" value="UniProtKB-KW"/>
</dbReference>
<proteinExistence type="inferred from homology"/>
<evidence type="ECO:0000256" key="5">
    <source>
        <dbReference type="ARBA" id="ARBA00022840"/>
    </source>
</evidence>
<evidence type="ECO:0000256" key="10">
    <source>
        <dbReference type="PROSITE-ProRule" id="PRU01251"/>
    </source>
</evidence>
<dbReference type="InterPro" id="IPR001270">
    <property type="entry name" value="ClpA/B"/>
</dbReference>
<dbReference type="GO" id="GO:0016887">
    <property type="term" value="F:ATP hydrolysis activity"/>
    <property type="evidence" value="ECO:0007669"/>
    <property type="project" value="InterPro"/>
</dbReference>
<dbReference type="InterPro" id="IPR028299">
    <property type="entry name" value="ClpA/B_CS2"/>
</dbReference>
<comment type="subcellular location">
    <subcellularLocation>
        <location evidence="1">Cytoplasm</location>
    </subcellularLocation>
</comment>
<comment type="subunit">
    <text evidence="9">Homohexamer. The oligomerization is ATP-dependent.</text>
</comment>
<comment type="similarity">
    <text evidence="2 11">Belongs to the ClpA/ClpB family.</text>
</comment>
<dbReference type="InterPro" id="IPR003959">
    <property type="entry name" value="ATPase_AAA_core"/>
</dbReference>
<keyword evidence="8 11" id="KW-0143">Chaperone</keyword>
<evidence type="ECO:0000256" key="1">
    <source>
        <dbReference type="ARBA" id="ARBA00004496"/>
    </source>
</evidence>
<dbReference type="Pfam" id="PF00004">
    <property type="entry name" value="AAA"/>
    <property type="match status" value="1"/>
</dbReference>
<dbReference type="InterPro" id="IPR019489">
    <property type="entry name" value="Clp_ATPase_C"/>
</dbReference>
<evidence type="ECO:0000259" key="13">
    <source>
        <dbReference type="PROSITE" id="PS51903"/>
    </source>
</evidence>
<keyword evidence="15" id="KW-1185">Reference proteome</keyword>
<dbReference type="InterPro" id="IPR001943">
    <property type="entry name" value="UVR_dom"/>
</dbReference>
<dbReference type="GO" id="GO:0008233">
    <property type="term" value="F:peptidase activity"/>
    <property type="evidence" value="ECO:0007669"/>
    <property type="project" value="UniProtKB-KW"/>
</dbReference>
<dbReference type="PANTHER" id="PTHR11638">
    <property type="entry name" value="ATP-DEPENDENT CLP PROTEASE"/>
    <property type="match status" value="1"/>
</dbReference>
<dbReference type="InterPro" id="IPR003593">
    <property type="entry name" value="AAA+_ATPase"/>
</dbReference>
<dbReference type="GO" id="GO:0034605">
    <property type="term" value="P:cellular response to heat"/>
    <property type="evidence" value="ECO:0007669"/>
    <property type="project" value="TreeGrafter"/>
</dbReference>
<keyword evidence="4 11" id="KW-0547">Nucleotide-binding</keyword>
<dbReference type="InterPro" id="IPR050130">
    <property type="entry name" value="ClpA_ClpB"/>
</dbReference>
<evidence type="ECO:0000256" key="6">
    <source>
        <dbReference type="ARBA" id="ARBA00023016"/>
    </source>
</evidence>
<dbReference type="CDD" id="cd00009">
    <property type="entry name" value="AAA"/>
    <property type="match status" value="1"/>
</dbReference>
<dbReference type="Proteomes" id="UP000053051">
    <property type="component" value="Unassembled WGS sequence"/>
</dbReference>
<feature type="domain" description="Clp R" evidence="13">
    <location>
        <begin position="2"/>
        <end position="144"/>
    </location>
</feature>
<dbReference type="SUPFAM" id="SSF81923">
    <property type="entry name" value="Double Clp-N motif"/>
    <property type="match status" value="1"/>
</dbReference>
<dbReference type="PROSITE" id="PS50151">
    <property type="entry name" value="UVR"/>
    <property type="match status" value="1"/>
</dbReference>
<dbReference type="FunFam" id="1.10.1780.10:FF:000004">
    <property type="entry name" value="ATP-dependent Clp protease ATP-binding subunit ClpC"/>
    <property type="match status" value="1"/>
</dbReference>
<dbReference type="PROSITE" id="PS51903">
    <property type="entry name" value="CLP_R"/>
    <property type="match status" value="1"/>
</dbReference>
<evidence type="ECO:0000256" key="3">
    <source>
        <dbReference type="ARBA" id="ARBA00022737"/>
    </source>
</evidence>
<dbReference type="AlphaFoldDB" id="M1WXM8"/>
<dbReference type="PANTHER" id="PTHR11638:SF155">
    <property type="entry name" value="CHAPERONE PROTEIN CLPC1, CHLOROPLASTIC-LIKE"/>
    <property type="match status" value="1"/>
</dbReference>
<evidence type="ECO:0000313" key="15">
    <source>
        <dbReference type="Proteomes" id="UP000053051"/>
    </source>
</evidence>
<dbReference type="Gene3D" id="4.10.860.10">
    <property type="entry name" value="UVR domain"/>
    <property type="match status" value="1"/>
</dbReference>
<dbReference type="Gene3D" id="1.10.1780.10">
    <property type="entry name" value="Clp, N-terminal domain"/>
    <property type="match status" value="1"/>
</dbReference>
<dbReference type="STRING" id="1165094.RINTHH_2570"/>
<organism evidence="14 15">
    <name type="scientific">Richelia intracellularis HH01</name>
    <dbReference type="NCBI Taxonomy" id="1165094"/>
    <lineage>
        <taxon>Bacteria</taxon>
        <taxon>Bacillati</taxon>
        <taxon>Cyanobacteriota</taxon>
        <taxon>Cyanophyceae</taxon>
        <taxon>Nostocales</taxon>
        <taxon>Nostocaceae</taxon>
        <taxon>Richelia</taxon>
    </lineage>
</organism>
<keyword evidence="6" id="KW-0346">Stress response</keyword>
<reference evidence="15" key="2">
    <citation type="submission" date="2016-01" db="EMBL/GenBank/DDBJ databases">
        <title>Diatom-associated endosymboitic cyanobacterium lacks core nitrogen metabolism enzymes.</title>
        <authorList>
            <person name="Hilton J.A."/>
            <person name="Foster R.A."/>
            <person name="Tripp H.J."/>
            <person name="Carter B.J."/>
            <person name="Zehr J.P."/>
            <person name="Villareal T.A."/>
        </authorList>
    </citation>
    <scope>NUCLEOTIDE SEQUENCE [LARGE SCALE GENOMIC DNA]</scope>
    <source>
        <strain evidence="15">HH01</strain>
    </source>
</reference>
<dbReference type="PROSITE" id="PS00871">
    <property type="entry name" value="CLPAB_2"/>
    <property type="match status" value="1"/>
</dbReference>
<keyword evidence="14" id="KW-0645">Protease</keyword>
<dbReference type="FunFam" id="3.40.50.300:FF:000010">
    <property type="entry name" value="Chaperone clpB 1, putative"/>
    <property type="match status" value="1"/>
</dbReference>
<dbReference type="Pfam" id="PF02861">
    <property type="entry name" value="Clp_N"/>
    <property type="match status" value="1"/>
</dbReference>
<feature type="domain" description="UVR" evidence="12">
    <location>
        <begin position="416"/>
        <end position="451"/>
    </location>
</feature>
<gene>
    <name evidence="14" type="ORF">RINTHH_2570</name>
</gene>
<dbReference type="InterPro" id="IPR018368">
    <property type="entry name" value="ClpA/B_CS1"/>
</dbReference>
<dbReference type="Pfam" id="PF07724">
    <property type="entry name" value="AAA_2"/>
    <property type="match status" value="1"/>
</dbReference>
<evidence type="ECO:0000256" key="7">
    <source>
        <dbReference type="ARBA" id="ARBA00023054"/>
    </source>
</evidence>
<accession>M1WXM8</accession>
<dbReference type="InterPro" id="IPR027417">
    <property type="entry name" value="P-loop_NTPase"/>
</dbReference>
<dbReference type="Pfam" id="PF10431">
    <property type="entry name" value="ClpB_D2-small"/>
    <property type="match status" value="1"/>
</dbReference>
<dbReference type="Gene3D" id="1.10.8.60">
    <property type="match status" value="2"/>
</dbReference>
<evidence type="ECO:0000259" key="12">
    <source>
        <dbReference type="PROSITE" id="PS50151"/>
    </source>
</evidence>
<reference evidence="14 15" key="1">
    <citation type="submission" date="2012-05" db="EMBL/GenBank/DDBJ databases">
        <authorList>
            <person name="Hilton J."/>
        </authorList>
    </citation>
    <scope>NUCLEOTIDE SEQUENCE [LARGE SCALE GENOMIC DNA]</scope>
    <source>
        <strain evidence="14 15">HH01</strain>
    </source>
</reference>
<dbReference type="InterPro" id="IPR036628">
    <property type="entry name" value="Clp_N_dom_sf"/>
</dbReference>
<dbReference type="PRINTS" id="PR00300">
    <property type="entry name" value="CLPPROTEASEA"/>
</dbReference>
<dbReference type="SMART" id="SM00382">
    <property type="entry name" value="AAA"/>
    <property type="match status" value="2"/>
</dbReference>
<protein>
    <submittedName>
        <fullName evidence="14">ATP-dependent Clp protease, ATP-binding subunit ClpC / Negative regulator of genetic competence clcC/mecB</fullName>
    </submittedName>
</protein>
<dbReference type="GO" id="GO:0005737">
    <property type="term" value="C:cytoplasm"/>
    <property type="evidence" value="ECO:0007669"/>
    <property type="project" value="UniProtKB-SubCell"/>
</dbReference>
<dbReference type="SMART" id="SM01086">
    <property type="entry name" value="ClpB_D2-small"/>
    <property type="match status" value="1"/>
</dbReference>
<dbReference type="PROSITE" id="PS00870">
    <property type="entry name" value="CLPAB_1"/>
    <property type="match status" value="1"/>
</dbReference>
<dbReference type="SUPFAM" id="SSF52540">
    <property type="entry name" value="P-loop containing nucleoside triphosphate hydrolases"/>
    <property type="match status" value="2"/>
</dbReference>
<dbReference type="FunFam" id="1.10.8.60:FF:000017">
    <property type="entry name" value="ATP-dependent chaperone ClpB"/>
    <property type="match status" value="1"/>
</dbReference>
<evidence type="ECO:0000256" key="8">
    <source>
        <dbReference type="ARBA" id="ARBA00023186"/>
    </source>
</evidence>
<dbReference type="GO" id="GO:0006508">
    <property type="term" value="P:proteolysis"/>
    <property type="evidence" value="ECO:0007669"/>
    <property type="project" value="UniProtKB-KW"/>
</dbReference>
<dbReference type="Pfam" id="PF17871">
    <property type="entry name" value="AAA_lid_9"/>
    <property type="match status" value="1"/>
</dbReference>
<evidence type="ECO:0000256" key="9">
    <source>
        <dbReference type="ARBA" id="ARBA00026057"/>
    </source>
</evidence>
<dbReference type="InterPro" id="IPR004176">
    <property type="entry name" value="Clp_R_N"/>
</dbReference>